<dbReference type="GO" id="GO:0044594">
    <property type="term" value="F:17-beta-hydroxysteroid dehydrogenase (NAD+) activity"/>
    <property type="evidence" value="ECO:0007669"/>
    <property type="project" value="TreeGrafter"/>
</dbReference>
<dbReference type="InterPro" id="IPR002539">
    <property type="entry name" value="MaoC-like_dom"/>
</dbReference>
<comment type="similarity">
    <text evidence="1">Belongs to the enoyl-CoA hydratase/isomerase family.</text>
</comment>
<dbReference type="HOGENOM" id="CLU_040078_1_1_11"/>
<dbReference type="PANTHER" id="PTHR13078:SF56">
    <property type="entry name" value="PEROXISOMAL MULTIFUNCTIONAL ENZYME TYPE 2"/>
    <property type="match status" value="1"/>
</dbReference>
<evidence type="ECO:0000256" key="1">
    <source>
        <dbReference type="ARBA" id="ARBA00005254"/>
    </source>
</evidence>
<proteinExistence type="inferred from homology"/>
<keyword evidence="5" id="KW-1185">Reference proteome</keyword>
<dbReference type="GO" id="GO:0004300">
    <property type="term" value="F:enoyl-CoA hydratase activity"/>
    <property type="evidence" value="ECO:0007669"/>
    <property type="project" value="TreeGrafter"/>
</dbReference>
<dbReference type="GO" id="GO:0003857">
    <property type="term" value="F:(3S)-3-hydroxyacyl-CoA dehydrogenase (NAD+) activity"/>
    <property type="evidence" value="ECO:0007669"/>
    <property type="project" value="TreeGrafter"/>
</dbReference>
<dbReference type="STRING" id="2045.KR76_25015"/>
<dbReference type="GeneID" id="96612018"/>
<dbReference type="SUPFAM" id="SSF54637">
    <property type="entry name" value="Thioesterase/thiol ester dehydrase-isomerase"/>
    <property type="match status" value="2"/>
</dbReference>
<dbReference type="EMBL" id="CP009896">
    <property type="protein sequence ID" value="AIY19223.1"/>
    <property type="molecule type" value="Genomic_DNA"/>
</dbReference>
<feature type="domain" description="MaoC-like" evidence="2">
    <location>
        <begin position="157"/>
        <end position="257"/>
    </location>
</feature>
<dbReference type="eggNOG" id="COG2030">
    <property type="taxonomic scope" value="Bacteria"/>
</dbReference>
<dbReference type="Pfam" id="PF22622">
    <property type="entry name" value="MFE-2_hydrat-2_N"/>
    <property type="match status" value="1"/>
</dbReference>
<protein>
    <submittedName>
        <fullName evidence="4">Enoyl-CoA hydratase</fullName>
    </submittedName>
</protein>
<dbReference type="InterPro" id="IPR029069">
    <property type="entry name" value="HotDog_dom_sf"/>
</dbReference>
<organism evidence="4 5">
    <name type="scientific">Nocardioides simplex</name>
    <name type="common">Arthrobacter simplex</name>
    <dbReference type="NCBI Taxonomy" id="2045"/>
    <lineage>
        <taxon>Bacteria</taxon>
        <taxon>Bacillati</taxon>
        <taxon>Actinomycetota</taxon>
        <taxon>Actinomycetes</taxon>
        <taxon>Propionibacteriales</taxon>
        <taxon>Nocardioidaceae</taxon>
        <taxon>Pimelobacter</taxon>
    </lineage>
</organism>
<dbReference type="GO" id="GO:0006635">
    <property type="term" value="P:fatty acid beta-oxidation"/>
    <property type="evidence" value="ECO:0007669"/>
    <property type="project" value="TreeGrafter"/>
</dbReference>
<dbReference type="KEGG" id="psim:KR76_25015"/>
<evidence type="ECO:0000259" key="2">
    <source>
        <dbReference type="Pfam" id="PF01575"/>
    </source>
</evidence>
<evidence type="ECO:0000259" key="3">
    <source>
        <dbReference type="Pfam" id="PF22622"/>
    </source>
</evidence>
<reference evidence="4 5" key="1">
    <citation type="journal article" date="2015" name="Genome Announc.">
        <title>Complete Genome Sequence of Steroid-Transforming Nocardioides simplex VKM Ac-2033D.</title>
        <authorList>
            <person name="Shtratnikova V.Y."/>
            <person name="Schelkunov M.I."/>
            <person name="Pekov Y.A."/>
            <person name="Fokina V.V."/>
            <person name="Logacheva M.D."/>
            <person name="Sokolov S.L."/>
            <person name="Bragin E.Y."/>
            <person name="Ashapkin V.V."/>
            <person name="Donova M.V."/>
        </authorList>
    </citation>
    <scope>NUCLEOTIDE SEQUENCE [LARGE SCALE GENOMIC DNA]</scope>
    <source>
        <strain evidence="4 5">VKM Ac-2033D</strain>
    </source>
</reference>
<dbReference type="InterPro" id="IPR054357">
    <property type="entry name" value="MFE-2_N"/>
</dbReference>
<dbReference type="RefSeq" id="WP_038682213.1">
    <property type="nucleotide sequence ID" value="NZ_BJMC01000024.1"/>
</dbReference>
<dbReference type="PANTHER" id="PTHR13078">
    <property type="entry name" value="PEROXISOMAL MULTIFUNCTIONAL ENZYME TYPE 2-RELATED"/>
    <property type="match status" value="1"/>
</dbReference>
<sequence length="270" mass="28324">MTTRPELDVTDTADWAGRPLGEREVSWEARDAILFALAVGAPADRLDLVFERDLRVLPTFALTLAQWAPDVVGSAGGWDVGTALHGSQRLEVLAPMPAAGSTLMTARVGEVWDKGGAAVFEIVVECDYVRATWSIFAPGRGGFGGERGPGRAPGPEGDPATTVDWDIAANAAALYRLTGDHHHIHIDPVAAERIGQPRPILHGLATLSGAVLAAAFAQGASPADLTLLEGRFSAPVFPGESVCVPVWADGSFRVDTERGTAIDGARAVFA</sequence>
<feature type="domain" description="Peroxisomal multifunctional enzyme type 2-like N-terminal" evidence="3">
    <location>
        <begin position="27"/>
        <end position="125"/>
    </location>
</feature>
<dbReference type="Pfam" id="PF01575">
    <property type="entry name" value="MaoC_dehydratas"/>
    <property type="match status" value="1"/>
</dbReference>
<dbReference type="Gene3D" id="3.10.129.10">
    <property type="entry name" value="Hotdog Thioesterase"/>
    <property type="match status" value="1"/>
</dbReference>
<name>A0A0A1DRL9_NOCSI</name>
<gene>
    <name evidence="4" type="ORF">KR76_25015</name>
</gene>
<evidence type="ECO:0000313" key="4">
    <source>
        <dbReference type="EMBL" id="AIY19223.1"/>
    </source>
</evidence>
<dbReference type="AlphaFoldDB" id="A0A0A1DRL9"/>
<evidence type="ECO:0000313" key="5">
    <source>
        <dbReference type="Proteomes" id="UP000030300"/>
    </source>
</evidence>
<dbReference type="OrthoDB" id="5522043at2"/>
<dbReference type="Proteomes" id="UP000030300">
    <property type="component" value="Chromosome"/>
</dbReference>
<accession>A0A0A1DRL9</accession>